<dbReference type="NCBIfam" id="TIGR01076">
    <property type="entry name" value="sortase_fam"/>
    <property type="match status" value="1"/>
</dbReference>
<sequence>MHTTRRRNGPEDHFEHSVKKFLRLLTTGALFISLFSFFSPQPSQAAVVSQLESFGSISIPAIGVTAPLHMGIGKSSLAKGFGLWPNTALPGNKGNTVIAGHRTSHTHPLLNIDKIALGDIIYFYTPVGTAKYVVMRRQIVKPNDVWITRQTRTATATLFACSPPHSVTNRYVVTASLVKFTAKKKQ</sequence>
<dbReference type="InterPro" id="IPR023365">
    <property type="entry name" value="Sortase_dom-sf"/>
</dbReference>
<evidence type="ECO:0000313" key="2">
    <source>
        <dbReference type="EMBL" id="CAB5015683.1"/>
    </source>
</evidence>
<dbReference type="CDD" id="cd05830">
    <property type="entry name" value="Sortase_E"/>
    <property type="match status" value="1"/>
</dbReference>
<dbReference type="InterPro" id="IPR042003">
    <property type="entry name" value="Sortase_E"/>
</dbReference>
<organism evidence="3">
    <name type="scientific">freshwater metagenome</name>
    <dbReference type="NCBI Taxonomy" id="449393"/>
    <lineage>
        <taxon>unclassified sequences</taxon>
        <taxon>metagenomes</taxon>
        <taxon>ecological metagenomes</taxon>
    </lineage>
</organism>
<dbReference type="GO" id="GO:0016787">
    <property type="term" value="F:hydrolase activity"/>
    <property type="evidence" value="ECO:0007669"/>
    <property type="project" value="UniProtKB-KW"/>
</dbReference>
<evidence type="ECO:0000313" key="3">
    <source>
        <dbReference type="EMBL" id="CAB5062564.1"/>
    </source>
</evidence>
<accession>A0A6J7U7W0</accession>
<protein>
    <submittedName>
        <fullName evidence="3">Unannotated protein</fullName>
    </submittedName>
</protein>
<dbReference type="AlphaFoldDB" id="A0A6J7U7W0"/>
<gene>
    <name evidence="2" type="ORF">UFOPK4098_00561</name>
    <name evidence="3" type="ORF">UFOPK4347_00492</name>
</gene>
<dbReference type="SUPFAM" id="SSF63817">
    <property type="entry name" value="Sortase"/>
    <property type="match status" value="1"/>
</dbReference>
<name>A0A6J7U7W0_9ZZZZ</name>
<reference evidence="3" key="1">
    <citation type="submission" date="2020-05" db="EMBL/GenBank/DDBJ databases">
        <authorList>
            <person name="Chiriac C."/>
            <person name="Salcher M."/>
            <person name="Ghai R."/>
            <person name="Kavagutti S V."/>
        </authorList>
    </citation>
    <scope>NUCLEOTIDE SEQUENCE</scope>
</reference>
<dbReference type="Pfam" id="PF04203">
    <property type="entry name" value="Sortase"/>
    <property type="match status" value="1"/>
</dbReference>
<keyword evidence="1" id="KW-0378">Hydrolase</keyword>
<dbReference type="EMBL" id="CAFBPN010000019">
    <property type="protein sequence ID" value="CAB5015683.1"/>
    <property type="molecule type" value="Genomic_DNA"/>
</dbReference>
<proteinExistence type="predicted"/>
<dbReference type="EMBL" id="CAFBQU010000008">
    <property type="protein sequence ID" value="CAB5062564.1"/>
    <property type="molecule type" value="Genomic_DNA"/>
</dbReference>
<evidence type="ECO:0000256" key="1">
    <source>
        <dbReference type="ARBA" id="ARBA00022801"/>
    </source>
</evidence>
<dbReference type="Gene3D" id="2.40.260.10">
    <property type="entry name" value="Sortase"/>
    <property type="match status" value="1"/>
</dbReference>
<dbReference type="InterPro" id="IPR005754">
    <property type="entry name" value="Sortase"/>
</dbReference>